<evidence type="ECO:0000313" key="4">
    <source>
        <dbReference type="EMBL" id="TLU74100.1"/>
    </source>
</evidence>
<dbReference type="NCBIfam" id="NF009466">
    <property type="entry name" value="PRK12826.1-2"/>
    <property type="match status" value="1"/>
</dbReference>
<dbReference type="PANTHER" id="PTHR42879:SF2">
    <property type="entry name" value="3-OXOACYL-[ACYL-CARRIER-PROTEIN] REDUCTASE FABG"/>
    <property type="match status" value="1"/>
</dbReference>
<dbReference type="Pfam" id="PF13561">
    <property type="entry name" value="adh_short_C2"/>
    <property type="match status" value="1"/>
</dbReference>
<dbReference type="Gene3D" id="3.40.50.720">
    <property type="entry name" value="NAD(P)-binding Rossmann-like Domain"/>
    <property type="match status" value="1"/>
</dbReference>
<dbReference type="InterPro" id="IPR057326">
    <property type="entry name" value="KR_dom"/>
</dbReference>
<dbReference type="InterPro" id="IPR036291">
    <property type="entry name" value="NAD(P)-bd_dom_sf"/>
</dbReference>
<dbReference type="EMBL" id="VCDI01000001">
    <property type="protein sequence ID" value="TLU74100.1"/>
    <property type="molecule type" value="Genomic_DNA"/>
</dbReference>
<organism evidence="4 5">
    <name type="scientific">Lichenicoccus roseus</name>
    <dbReference type="NCBI Taxonomy" id="2683649"/>
    <lineage>
        <taxon>Bacteria</taxon>
        <taxon>Pseudomonadati</taxon>
        <taxon>Pseudomonadota</taxon>
        <taxon>Alphaproteobacteria</taxon>
        <taxon>Acetobacterales</taxon>
        <taxon>Acetobacteraceae</taxon>
        <taxon>Lichenicoccus</taxon>
    </lineage>
</organism>
<dbReference type="PRINTS" id="PR00080">
    <property type="entry name" value="SDRFAMILY"/>
</dbReference>
<reference evidence="4 5" key="1">
    <citation type="submission" date="2019-05" db="EMBL/GenBank/DDBJ databases">
        <authorList>
            <person name="Pankratov T."/>
            <person name="Grouzdev D."/>
        </authorList>
    </citation>
    <scope>NUCLEOTIDE SEQUENCE [LARGE SCALE GENOMIC DNA]</scope>
    <source>
        <strain evidence="4 5">KEBCLARHB70R</strain>
    </source>
</reference>
<dbReference type="OrthoDB" id="9804774at2"/>
<name>A0A5R9J907_9PROT</name>
<gene>
    <name evidence="4" type="primary">fabG</name>
    <name evidence="4" type="ORF">FE263_02485</name>
</gene>
<feature type="domain" description="Ketoreductase" evidence="3">
    <location>
        <begin position="4"/>
        <end position="182"/>
    </location>
</feature>
<dbReference type="SUPFAM" id="SSF51735">
    <property type="entry name" value="NAD(P)-binding Rossmann-fold domains"/>
    <property type="match status" value="1"/>
</dbReference>
<dbReference type="InterPro" id="IPR050259">
    <property type="entry name" value="SDR"/>
</dbReference>
<comment type="similarity">
    <text evidence="1">Belongs to the short-chain dehydrogenases/reductases (SDR) family.</text>
</comment>
<dbReference type="NCBIfam" id="NF004200">
    <property type="entry name" value="PRK05653.1-5"/>
    <property type="match status" value="1"/>
</dbReference>
<accession>A0A5R9J907</accession>
<dbReference type="PANTHER" id="PTHR42879">
    <property type="entry name" value="3-OXOACYL-(ACYL-CARRIER-PROTEIN) REDUCTASE"/>
    <property type="match status" value="1"/>
</dbReference>
<keyword evidence="5" id="KW-1185">Reference proteome</keyword>
<keyword evidence="2 4" id="KW-0560">Oxidoreductase</keyword>
<sequence length="240" mass="24709">MSRGALVTGGASPIGAAICRRLARDGLHVTIHAHRNAPAAEKLARELWGEGHPASTLVCDLTDFEATARALEPLIAHGVPQVLVHNAGTHDDVPLAGMSASQWRDVLAVSLDGFFSITQPLLLPMMATRWGRVIALSSITATLGNRGQANYGAAKAGLEGAIRSLSRELASRGVTANAVAPGIIASPAVEAAMDAKTIAAMVPMKRAGTPTEVAELVGFLASDAASYITGQVIHINGGMA</sequence>
<dbReference type="AlphaFoldDB" id="A0A5R9J907"/>
<evidence type="ECO:0000256" key="1">
    <source>
        <dbReference type="ARBA" id="ARBA00006484"/>
    </source>
</evidence>
<dbReference type="SMART" id="SM00822">
    <property type="entry name" value="PKS_KR"/>
    <property type="match status" value="1"/>
</dbReference>
<comment type="caution">
    <text evidence="4">The sequence shown here is derived from an EMBL/GenBank/DDBJ whole genome shotgun (WGS) entry which is preliminary data.</text>
</comment>
<proteinExistence type="inferred from homology"/>
<evidence type="ECO:0000259" key="3">
    <source>
        <dbReference type="SMART" id="SM00822"/>
    </source>
</evidence>
<dbReference type="GO" id="GO:0004316">
    <property type="term" value="F:3-oxoacyl-[acyl-carrier-protein] reductase (NADPH) activity"/>
    <property type="evidence" value="ECO:0007669"/>
    <property type="project" value="UniProtKB-EC"/>
</dbReference>
<evidence type="ECO:0000256" key="2">
    <source>
        <dbReference type="ARBA" id="ARBA00023002"/>
    </source>
</evidence>
<dbReference type="Proteomes" id="UP000305654">
    <property type="component" value="Unassembled WGS sequence"/>
</dbReference>
<dbReference type="PRINTS" id="PR00081">
    <property type="entry name" value="GDHRDH"/>
</dbReference>
<evidence type="ECO:0000313" key="5">
    <source>
        <dbReference type="Proteomes" id="UP000305654"/>
    </source>
</evidence>
<dbReference type="RefSeq" id="WP_138324353.1">
    <property type="nucleotide sequence ID" value="NZ_VCDI01000001.1"/>
</dbReference>
<dbReference type="EC" id="1.1.1.100" evidence="4"/>
<dbReference type="FunFam" id="3.40.50.720:FF:000173">
    <property type="entry name" value="3-oxoacyl-[acyl-carrier protein] reductase"/>
    <property type="match status" value="1"/>
</dbReference>
<protein>
    <submittedName>
        <fullName evidence="4">3-oxoacyl-ACP reductase FabG</fullName>
        <ecNumber evidence="4">1.1.1.100</ecNumber>
    </submittedName>
</protein>
<dbReference type="InterPro" id="IPR002347">
    <property type="entry name" value="SDR_fam"/>
</dbReference>